<feature type="binding site" evidence="2">
    <location>
        <position position="280"/>
    </location>
    <ligand>
        <name>substrate</name>
    </ligand>
</feature>
<organism evidence="3 4">
    <name type="scientific">Halomonas campaniensis</name>
    <dbReference type="NCBI Taxonomy" id="213554"/>
    <lineage>
        <taxon>Bacteria</taxon>
        <taxon>Pseudomonadati</taxon>
        <taxon>Pseudomonadota</taxon>
        <taxon>Gammaproteobacteria</taxon>
        <taxon>Oceanospirillales</taxon>
        <taxon>Halomonadaceae</taxon>
        <taxon>Halomonas</taxon>
    </lineage>
</organism>
<dbReference type="PANTHER" id="PTHR21015:SF22">
    <property type="entry name" value="GLYCOSYLTRANSFERASE"/>
    <property type="match status" value="1"/>
</dbReference>
<feature type="binding site" evidence="2">
    <location>
        <position position="177"/>
    </location>
    <ligand>
        <name>substrate</name>
    </ligand>
</feature>
<evidence type="ECO:0000256" key="1">
    <source>
        <dbReference type="PIRSR" id="PIRSR620023-1"/>
    </source>
</evidence>
<evidence type="ECO:0000313" key="4">
    <source>
        <dbReference type="Proteomes" id="UP000197334"/>
    </source>
</evidence>
<dbReference type="Proteomes" id="UP000197334">
    <property type="component" value="Unassembled WGS sequence"/>
</dbReference>
<protein>
    <recommendedName>
        <fullName evidence="5">UDP-2,4-diacetamido-2,4, 6-trideoxy-beta-L-altropyranose hydrolase</fullName>
    </recommendedName>
</protein>
<dbReference type="SUPFAM" id="SSF53756">
    <property type="entry name" value="UDP-Glycosyltransferase/glycogen phosphorylase"/>
    <property type="match status" value="1"/>
</dbReference>
<proteinExistence type="predicted"/>
<comment type="caution">
    <text evidence="3">The sequence shown here is derived from an EMBL/GenBank/DDBJ whole genome shotgun (WGS) entry which is preliminary data.</text>
</comment>
<evidence type="ECO:0000256" key="2">
    <source>
        <dbReference type="PIRSR" id="PIRSR620023-2"/>
    </source>
</evidence>
<accession>A0A246RUC0</accession>
<dbReference type="NCBIfam" id="TIGR03590">
    <property type="entry name" value="PseG"/>
    <property type="match status" value="1"/>
</dbReference>
<sequence>MKIAFRADASIQIGTGHVMRCLTLAEELRRQGHQCLFICRNHEGHLADLISQKGVDLHLLQSPEQLETLEKDEPPLAHSDWLGVPWQTDAMQTHEVLAVYNADWLIVDHYALDAHWERSLAEVVGQIMVIDDLADRAHECAVLLDQNMLDSNAKQRYKVKVNNECDLLLGPRYALLRQEYELLANALPERDGNISRVLVFVGGSDHGHLTERYLETLQAEPFKHLFVDVVLGKNHPSPKAVEQLVVNRRKTRIHYGLPSLAALMIRADLMLGAGGTTNWERMCVGLNSIVASIASNQTEINRELEVQGLIQFLGDAEILNTCGIHKAIKFALEYPEYNRSQSNSMRSIVDGRGTQYVLQHLKDIQDRVSS</sequence>
<dbReference type="EMBL" id="JPUA01000051">
    <property type="protein sequence ID" value="OWV27545.1"/>
    <property type="molecule type" value="Genomic_DNA"/>
</dbReference>
<dbReference type="AlphaFoldDB" id="A0A246RUC0"/>
<evidence type="ECO:0000313" key="3">
    <source>
        <dbReference type="EMBL" id="OWV27545.1"/>
    </source>
</evidence>
<name>A0A246RUC0_9GAMM</name>
<gene>
    <name evidence="3" type="ORF">JI62_22180</name>
</gene>
<dbReference type="PANTHER" id="PTHR21015">
    <property type="entry name" value="UDP-N-ACETYLGLUCOSAMINE--N-ACETYLMURAMYL-(PENTAPEPTIDE) PYROPHOSPHORYL-UNDECAPRENOL N-ACETYLGLUCOSAMINE TRANSFERASE 1"/>
    <property type="match status" value="1"/>
</dbReference>
<dbReference type="GO" id="GO:0016757">
    <property type="term" value="F:glycosyltransferase activity"/>
    <property type="evidence" value="ECO:0007669"/>
    <property type="project" value="TreeGrafter"/>
</dbReference>
<dbReference type="RefSeq" id="WP_088702266.1">
    <property type="nucleotide sequence ID" value="NZ_JPUA01000051.1"/>
</dbReference>
<feature type="active site" description="Proton acceptor" evidence="1">
    <location>
        <position position="17"/>
    </location>
</feature>
<dbReference type="InterPro" id="IPR020023">
    <property type="entry name" value="PseG"/>
</dbReference>
<dbReference type="OrthoDB" id="9788924at2"/>
<dbReference type="Gene3D" id="3.40.50.11190">
    <property type="match status" value="1"/>
</dbReference>
<dbReference type="Gene3D" id="3.40.50.2000">
    <property type="entry name" value="Glycogen Phosphorylase B"/>
    <property type="match status" value="1"/>
</dbReference>
<reference evidence="3 4" key="1">
    <citation type="submission" date="2014-08" db="EMBL/GenBank/DDBJ databases">
        <title>Draft genome sequence of a novel L-asparaginase producing marine bacterium, Halomonas campaniensis.</title>
        <authorList>
            <person name="Sundarakrishnan B."/>
            <person name="Moushumi Priya A."/>
            <person name="Raman G."/>
            <person name="Sakthivel N."/>
            <person name="Park S."/>
            <person name="Jayachandran S."/>
        </authorList>
    </citation>
    <scope>NUCLEOTIDE SEQUENCE [LARGE SCALE GENOMIC DNA]</scope>
    <source>
        <strain evidence="3 4">SK03</strain>
    </source>
</reference>
<keyword evidence="4" id="KW-1185">Reference proteome</keyword>
<evidence type="ECO:0008006" key="5">
    <source>
        <dbReference type="Google" id="ProtNLM"/>
    </source>
</evidence>